<reference evidence="6 7" key="1">
    <citation type="submission" date="2024-06" db="EMBL/GenBank/DDBJ databases">
        <authorList>
            <person name="Pan Q."/>
            <person name="Wen M."/>
            <person name="Jouanno E."/>
            <person name="Zahm M."/>
            <person name="Klopp C."/>
            <person name="Cabau C."/>
            <person name="Louis A."/>
            <person name="Berthelot C."/>
            <person name="Parey E."/>
            <person name="Roest Crollius H."/>
            <person name="Montfort J."/>
            <person name="Robinson-Rechavi M."/>
            <person name="Bouchez O."/>
            <person name="Lampietro C."/>
            <person name="Lopez Roques C."/>
            <person name="Donnadieu C."/>
            <person name="Postlethwait J."/>
            <person name="Bobe J."/>
            <person name="Verreycken H."/>
            <person name="Guiguen Y."/>
        </authorList>
    </citation>
    <scope>NUCLEOTIDE SEQUENCE [LARGE SCALE GENOMIC DNA]</scope>
    <source>
        <strain evidence="6">Up_M1</strain>
        <tissue evidence="6">Testis</tissue>
    </source>
</reference>
<sequence length="499" mass="56665">MRRQGRPQSALLLRTSLTPATMANIERTSPRSLSKCFCGKSRMDITRSSLDDISRPAFSERSRTGSRVSYVPLPDTGRFRHPSPTSLVVLSDDTPNNNQGHNSYENPESPDESLPSENDSSGEENKDPEVQKAIKKMKKLDKILASSILYEEQVKRKGKELHQTLWQELMQIKPSRSSECADETENTRRFLSEFTSSAHGSIEDMAFVPVFGTEVPYKECERHTMQVDESEEDLVNKEADLDEVSHEEGDDKSKSSKGRLLRDKHKQDFLKRNIELASCAGDPVQMTQQEKNRLKELLRDLEDEEDDAGNTDGERDLWAVRVPVGEGYSPELEERNQLNLIDSRLQILLPFEVFLSVRSPYPDHNMPQAQALEAGRHSGGDRLPGEKVLQDVRESRALERRLNEIQLELEQLGQNQEMTYHTPALEEEQLRSLLEECEVSQSWGHGLMIGETSPRDDSDTESLPYSTPCLSDSILSDLLKDPYTTSFSQLDKETTMYSL</sequence>
<dbReference type="InterPro" id="IPR026246">
    <property type="entry name" value="Fsip1"/>
</dbReference>
<dbReference type="AlphaFoldDB" id="A0ABD0WGS6"/>
<dbReference type="PRINTS" id="PR02075">
    <property type="entry name" value="FIBSHEATHIP1"/>
</dbReference>
<feature type="compositionally biased region" description="Basic and acidic residues" evidence="5">
    <location>
        <begin position="240"/>
        <end position="254"/>
    </location>
</feature>
<comment type="similarity">
    <text evidence="1">Belongs to the FSIP1 family.</text>
</comment>
<gene>
    <name evidence="6" type="ORF">UPYG_G00223260</name>
</gene>
<feature type="coiled-coil region" evidence="4">
    <location>
        <begin position="284"/>
        <end position="314"/>
    </location>
</feature>
<feature type="region of interest" description="Disordered" evidence="5">
    <location>
        <begin position="56"/>
        <end position="130"/>
    </location>
</feature>
<name>A0ABD0WGS6_UMBPY</name>
<comment type="caution">
    <text evidence="6">The sequence shown here is derived from an EMBL/GenBank/DDBJ whole genome shotgun (WGS) entry which is preliminary data.</text>
</comment>
<dbReference type="Pfam" id="PF15554">
    <property type="entry name" value="FSIP1"/>
    <property type="match status" value="1"/>
</dbReference>
<evidence type="ECO:0000256" key="5">
    <source>
        <dbReference type="SAM" id="MobiDB-lite"/>
    </source>
</evidence>
<evidence type="ECO:0000256" key="2">
    <source>
        <dbReference type="ARBA" id="ARBA00019480"/>
    </source>
</evidence>
<dbReference type="PANTHER" id="PTHR22012">
    <property type="entry name" value="FIBROUS SHEATH INTERACTING PROTEIN 1"/>
    <property type="match status" value="1"/>
</dbReference>
<evidence type="ECO:0000256" key="4">
    <source>
        <dbReference type="SAM" id="Coils"/>
    </source>
</evidence>
<dbReference type="EMBL" id="JAGEUA010000007">
    <property type="protein sequence ID" value="KAL0969158.1"/>
    <property type="molecule type" value="Genomic_DNA"/>
</dbReference>
<dbReference type="Proteomes" id="UP001557470">
    <property type="component" value="Unassembled WGS sequence"/>
</dbReference>
<evidence type="ECO:0000313" key="7">
    <source>
        <dbReference type="Proteomes" id="UP001557470"/>
    </source>
</evidence>
<protein>
    <recommendedName>
        <fullName evidence="2">Fibrous sheath-interacting protein 1</fullName>
    </recommendedName>
</protein>
<dbReference type="PANTHER" id="PTHR22012:SF2">
    <property type="entry name" value="FIBROUS SHEATH-INTERACTING PROTEIN 1"/>
    <property type="match status" value="1"/>
</dbReference>
<feature type="region of interest" description="Disordered" evidence="5">
    <location>
        <begin position="240"/>
        <end position="260"/>
    </location>
</feature>
<organism evidence="6 7">
    <name type="scientific">Umbra pygmaea</name>
    <name type="common">Eastern mudminnow</name>
    <dbReference type="NCBI Taxonomy" id="75934"/>
    <lineage>
        <taxon>Eukaryota</taxon>
        <taxon>Metazoa</taxon>
        <taxon>Chordata</taxon>
        <taxon>Craniata</taxon>
        <taxon>Vertebrata</taxon>
        <taxon>Euteleostomi</taxon>
        <taxon>Actinopterygii</taxon>
        <taxon>Neopterygii</taxon>
        <taxon>Teleostei</taxon>
        <taxon>Protacanthopterygii</taxon>
        <taxon>Esociformes</taxon>
        <taxon>Umbridae</taxon>
        <taxon>Umbra</taxon>
    </lineage>
</organism>
<proteinExistence type="inferred from homology"/>
<evidence type="ECO:0000256" key="1">
    <source>
        <dbReference type="ARBA" id="ARBA00010495"/>
    </source>
</evidence>
<accession>A0ABD0WGS6</accession>
<evidence type="ECO:0000256" key="3">
    <source>
        <dbReference type="ARBA" id="ARBA00023054"/>
    </source>
</evidence>
<keyword evidence="3 4" id="KW-0175">Coiled coil</keyword>
<evidence type="ECO:0000313" key="6">
    <source>
        <dbReference type="EMBL" id="KAL0969158.1"/>
    </source>
</evidence>
<feature type="compositionally biased region" description="Polar residues" evidence="5">
    <location>
        <begin position="83"/>
        <end position="106"/>
    </location>
</feature>
<keyword evidence="7" id="KW-1185">Reference proteome</keyword>